<dbReference type="Proteomes" id="UP000017836">
    <property type="component" value="Unassembled WGS sequence"/>
</dbReference>
<evidence type="ECO:0000313" key="2">
    <source>
        <dbReference type="Proteomes" id="UP000017836"/>
    </source>
</evidence>
<keyword evidence="2" id="KW-1185">Reference proteome</keyword>
<dbReference type="AlphaFoldDB" id="W1PEF5"/>
<protein>
    <submittedName>
        <fullName evidence="1">Uncharacterized protein</fullName>
    </submittedName>
</protein>
<accession>W1PEF5</accession>
<dbReference type="Gramene" id="ERN08322">
    <property type="protein sequence ID" value="ERN08322"/>
    <property type="gene ID" value="AMTR_s00156p00087620"/>
</dbReference>
<gene>
    <name evidence="1" type="ORF">AMTR_s00156p00087620</name>
</gene>
<dbReference type="HOGENOM" id="CLU_2486377_0_0_1"/>
<sequence>MNRAEQVKAYGHDIGVPDEHGIQTVKGSPFTAFVVTIRGISPQGMRAVFIRARFEISRLLSLSGLREDNLQRAAANGNVDLCTKLLA</sequence>
<organism evidence="1 2">
    <name type="scientific">Amborella trichopoda</name>
    <dbReference type="NCBI Taxonomy" id="13333"/>
    <lineage>
        <taxon>Eukaryota</taxon>
        <taxon>Viridiplantae</taxon>
        <taxon>Streptophyta</taxon>
        <taxon>Embryophyta</taxon>
        <taxon>Tracheophyta</taxon>
        <taxon>Spermatophyta</taxon>
        <taxon>Magnoliopsida</taxon>
        <taxon>Amborellales</taxon>
        <taxon>Amborellaceae</taxon>
        <taxon>Amborella</taxon>
    </lineage>
</organism>
<proteinExistence type="predicted"/>
<dbReference type="EMBL" id="KI393527">
    <property type="protein sequence ID" value="ERN08322.1"/>
    <property type="molecule type" value="Genomic_DNA"/>
</dbReference>
<name>W1PEF5_AMBTC</name>
<reference evidence="2" key="1">
    <citation type="journal article" date="2013" name="Science">
        <title>The Amborella genome and the evolution of flowering plants.</title>
        <authorList>
            <consortium name="Amborella Genome Project"/>
        </authorList>
    </citation>
    <scope>NUCLEOTIDE SEQUENCE [LARGE SCALE GENOMIC DNA]</scope>
</reference>
<evidence type="ECO:0000313" key="1">
    <source>
        <dbReference type="EMBL" id="ERN08322.1"/>
    </source>
</evidence>